<keyword evidence="9" id="KW-1185">Reference proteome</keyword>
<gene>
    <name evidence="8" type="ORF">GBAR_LOCUS28607</name>
</gene>
<evidence type="ECO:0000313" key="8">
    <source>
        <dbReference type="EMBL" id="CAI8052298.1"/>
    </source>
</evidence>
<reference evidence="8" key="1">
    <citation type="submission" date="2023-03" db="EMBL/GenBank/DDBJ databases">
        <authorList>
            <person name="Steffen K."/>
            <person name="Cardenas P."/>
        </authorList>
    </citation>
    <scope>NUCLEOTIDE SEQUENCE</scope>
</reference>
<evidence type="ECO:0000256" key="1">
    <source>
        <dbReference type="ARBA" id="ARBA00004141"/>
    </source>
</evidence>
<sequence length="228" mass="25263">SLDRKLVEVAFFPDRDERHRAQGKKTVDAAPPLFAPSFFSHLVGPQRSPDLHTPTNLFSAAGLYYLAELIEEYSVLAKKVITFAVLCVVVMHLGLWLIDGFPVLLVLTAVLAHLCYGSLLSTFPLISLLSPGFLAGTVFLLVSHYLAFQYFATEWHPFQEVLAFFFCGLWMVPFAFFISLSANDLVLPTQSPGEAGRKPRRSGFLALIDLMSRQVSLNLPAGRSSKLT</sequence>
<feature type="transmembrane region" description="Helical" evidence="7">
    <location>
        <begin position="163"/>
        <end position="182"/>
    </location>
</feature>
<evidence type="ECO:0000256" key="2">
    <source>
        <dbReference type="ARBA" id="ARBA00008096"/>
    </source>
</evidence>
<evidence type="ECO:0000256" key="3">
    <source>
        <dbReference type="ARBA" id="ARBA00017877"/>
    </source>
</evidence>
<dbReference type="GO" id="GO:0006888">
    <property type="term" value="P:endoplasmic reticulum to Golgi vesicle-mediated transport"/>
    <property type="evidence" value="ECO:0007669"/>
    <property type="project" value="InterPro"/>
</dbReference>
<dbReference type="GO" id="GO:0097020">
    <property type="term" value="F:COPII receptor activity"/>
    <property type="evidence" value="ECO:0007669"/>
    <property type="project" value="InterPro"/>
</dbReference>
<keyword evidence="6 7" id="KW-0472">Membrane</keyword>
<dbReference type="Proteomes" id="UP001174909">
    <property type="component" value="Unassembled WGS sequence"/>
</dbReference>
<dbReference type="InterPro" id="IPR007277">
    <property type="entry name" value="Svp26/Tex261"/>
</dbReference>
<dbReference type="GO" id="GO:0030134">
    <property type="term" value="C:COPII-coated ER to Golgi transport vesicle"/>
    <property type="evidence" value="ECO:0007669"/>
    <property type="project" value="TreeGrafter"/>
</dbReference>
<comment type="similarity">
    <text evidence="2">Belongs to the SVP26 family.</text>
</comment>
<dbReference type="AlphaFoldDB" id="A0AA35XB77"/>
<accession>A0AA35XB77</accession>
<keyword evidence="4 7" id="KW-0812">Transmembrane</keyword>
<organism evidence="8 9">
    <name type="scientific">Geodia barretti</name>
    <name type="common">Barrett's horny sponge</name>
    <dbReference type="NCBI Taxonomy" id="519541"/>
    <lineage>
        <taxon>Eukaryota</taxon>
        <taxon>Metazoa</taxon>
        <taxon>Porifera</taxon>
        <taxon>Demospongiae</taxon>
        <taxon>Heteroscleromorpha</taxon>
        <taxon>Tetractinellida</taxon>
        <taxon>Astrophorina</taxon>
        <taxon>Geodiidae</taxon>
        <taxon>Geodia</taxon>
    </lineage>
</organism>
<protein>
    <recommendedName>
        <fullName evidence="3">Protein TEX261</fullName>
    </recommendedName>
</protein>
<evidence type="ECO:0000256" key="5">
    <source>
        <dbReference type="ARBA" id="ARBA00022989"/>
    </source>
</evidence>
<dbReference type="PANTHER" id="PTHR13144">
    <property type="entry name" value="TEX261 PROTEIN"/>
    <property type="match status" value="1"/>
</dbReference>
<proteinExistence type="inferred from homology"/>
<dbReference type="Pfam" id="PF04148">
    <property type="entry name" value="Erv26"/>
    <property type="match status" value="1"/>
</dbReference>
<keyword evidence="5 7" id="KW-1133">Transmembrane helix</keyword>
<evidence type="ECO:0000256" key="4">
    <source>
        <dbReference type="ARBA" id="ARBA00022692"/>
    </source>
</evidence>
<dbReference type="EMBL" id="CASHTH010003999">
    <property type="protein sequence ID" value="CAI8052298.1"/>
    <property type="molecule type" value="Genomic_DNA"/>
</dbReference>
<feature type="non-terminal residue" evidence="8">
    <location>
        <position position="1"/>
    </location>
</feature>
<dbReference type="PANTHER" id="PTHR13144:SF0">
    <property type="entry name" value="PROTEIN TEX261"/>
    <property type="match status" value="1"/>
</dbReference>
<evidence type="ECO:0000313" key="9">
    <source>
        <dbReference type="Proteomes" id="UP001174909"/>
    </source>
</evidence>
<feature type="transmembrane region" description="Helical" evidence="7">
    <location>
        <begin position="133"/>
        <end position="151"/>
    </location>
</feature>
<comment type="caution">
    <text evidence="8">The sequence shown here is derived from an EMBL/GenBank/DDBJ whole genome shotgun (WGS) entry which is preliminary data.</text>
</comment>
<comment type="subcellular location">
    <subcellularLocation>
        <location evidence="1">Membrane</location>
        <topology evidence="1">Multi-pass membrane protein</topology>
    </subcellularLocation>
</comment>
<dbReference type="GO" id="GO:0000139">
    <property type="term" value="C:Golgi membrane"/>
    <property type="evidence" value="ECO:0007669"/>
    <property type="project" value="TreeGrafter"/>
</dbReference>
<evidence type="ECO:0000256" key="7">
    <source>
        <dbReference type="SAM" id="Phobius"/>
    </source>
</evidence>
<name>A0AA35XB77_GEOBA</name>
<evidence type="ECO:0000256" key="6">
    <source>
        <dbReference type="ARBA" id="ARBA00023136"/>
    </source>
</evidence>
<dbReference type="GO" id="GO:0005789">
    <property type="term" value="C:endoplasmic reticulum membrane"/>
    <property type="evidence" value="ECO:0007669"/>
    <property type="project" value="TreeGrafter"/>
</dbReference>